<dbReference type="Proteomes" id="UP001055093">
    <property type="component" value="Unassembled WGS sequence"/>
</dbReference>
<evidence type="ECO:0000256" key="1">
    <source>
        <dbReference type="SAM" id="MobiDB-lite"/>
    </source>
</evidence>
<dbReference type="EMBL" id="BPRE01000003">
    <property type="protein sequence ID" value="GJE74589.1"/>
    <property type="molecule type" value="Genomic_DNA"/>
</dbReference>
<comment type="caution">
    <text evidence="2">The sequence shown here is derived from an EMBL/GenBank/DDBJ whole genome shotgun (WGS) entry which is preliminary data.</text>
</comment>
<keyword evidence="3" id="KW-1185">Reference proteome</keyword>
<feature type="compositionally biased region" description="Basic and acidic residues" evidence="1">
    <location>
        <begin position="69"/>
        <end position="81"/>
    </location>
</feature>
<evidence type="ECO:0000313" key="3">
    <source>
        <dbReference type="Proteomes" id="UP001055093"/>
    </source>
</evidence>
<feature type="region of interest" description="Disordered" evidence="1">
    <location>
        <begin position="191"/>
        <end position="220"/>
    </location>
</feature>
<sequence length="220" mass="24015">MRIRNLFFLTNDASAPLGKVSVRDSSRVSSASYKGREKPLSRPWLRTHSRIQLCASAHRTLRGPASDSARIRRADASDSARGRTGFGVDRGARRWIVGTRPRSGAYRTLRRVIPARIGLCAGAGRSRRDVSGRLPGLCPDRPVQTGPGMRELPGKLADPLGLRGAESRQIGWRQELDSRLEAVADARGPRERVFPSLPRSGGRALGAGHVRARGQDRSDP</sequence>
<evidence type="ECO:0000313" key="2">
    <source>
        <dbReference type="EMBL" id="GJE74589.1"/>
    </source>
</evidence>
<protein>
    <submittedName>
        <fullName evidence="2">Uncharacterized protein</fullName>
    </submittedName>
</protein>
<organism evidence="2 3">
    <name type="scientific">Methylorubrum suomiense</name>
    <dbReference type="NCBI Taxonomy" id="144191"/>
    <lineage>
        <taxon>Bacteria</taxon>
        <taxon>Pseudomonadati</taxon>
        <taxon>Pseudomonadota</taxon>
        <taxon>Alphaproteobacteria</taxon>
        <taxon>Hyphomicrobiales</taxon>
        <taxon>Methylobacteriaceae</taxon>
        <taxon>Methylorubrum</taxon>
    </lineage>
</organism>
<name>A0ABQ4UT82_9HYPH</name>
<reference evidence="2" key="2">
    <citation type="submission" date="2021-08" db="EMBL/GenBank/DDBJ databases">
        <authorList>
            <person name="Tani A."/>
            <person name="Ola A."/>
            <person name="Ogura Y."/>
            <person name="Katsura K."/>
            <person name="Hayashi T."/>
        </authorList>
    </citation>
    <scope>NUCLEOTIDE SEQUENCE</scope>
    <source>
        <strain evidence="2">DSM 14458</strain>
    </source>
</reference>
<accession>A0ABQ4UT82</accession>
<reference evidence="2" key="1">
    <citation type="journal article" date="2021" name="Front. Microbiol.">
        <title>Comprehensive Comparative Genomics and Phenotyping of Methylobacterium Species.</title>
        <authorList>
            <person name="Alessa O."/>
            <person name="Ogura Y."/>
            <person name="Fujitani Y."/>
            <person name="Takami H."/>
            <person name="Hayashi T."/>
            <person name="Sahin N."/>
            <person name="Tani A."/>
        </authorList>
    </citation>
    <scope>NUCLEOTIDE SEQUENCE</scope>
    <source>
        <strain evidence="2">DSM 14458</strain>
    </source>
</reference>
<gene>
    <name evidence="2" type="ORF">BGCPKDLD_1160</name>
</gene>
<feature type="region of interest" description="Disordered" evidence="1">
    <location>
        <begin position="64"/>
        <end position="84"/>
    </location>
</feature>
<feature type="region of interest" description="Disordered" evidence="1">
    <location>
        <begin position="131"/>
        <end position="154"/>
    </location>
</feature>
<proteinExistence type="predicted"/>